<organism evidence="16 17">
    <name type="scientific">Mikania micrantha</name>
    <name type="common">bitter vine</name>
    <dbReference type="NCBI Taxonomy" id="192012"/>
    <lineage>
        <taxon>Eukaryota</taxon>
        <taxon>Viridiplantae</taxon>
        <taxon>Streptophyta</taxon>
        <taxon>Embryophyta</taxon>
        <taxon>Tracheophyta</taxon>
        <taxon>Spermatophyta</taxon>
        <taxon>Magnoliopsida</taxon>
        <taxon>eudicotyledons</taxon>
        <taxon>Gunneridae</taxon>
        <taxon>Pentapetalae</taxon>
        <taxon>asterids</taxon>
        <taxon>campanulids</taxon>
        <taxon>Asterales</taxon>
        <taxon>Asteraceae</taxon>
        <taxon>Asteroideae</taxon>
        <taxon>Heliantheae alliance</taxon>
        <taxon>Eupatorieae</taxon>
        <taxon>Mikania</taxon>
    </lineage>
</organism>
<dbReference type="HAMAP" id="MF_01987">
    <property type="entry name" value="Ribokinase"/>
    <property type="match status" value="1"/>
</dbReference>
<dbReference type="PRINTS" id="PR00990">
    <property type="entry name" value="RIBOKINASE"/>
</dbReference>
<evidence type="ECO:0000256" key="13">
    <source>
        <dbReference type="SAM" id="MobiDB-lite"/>
    </source>
</evidence>
<comment type="function">
    <text evidence="12">Catalyzes the phosphorylation of ribose at O-5 in a reaction requiring ATP and magnesium. The resulting D-ribose-5-phosphate can then be used either for sythesis of nucleotides, histidine, and tryptophan, or as a component of the pentose phosphate pathway.</text>
</comment>
<keyword evidence="8 12" id="KW-0067">ATP-binding</keyword>
<dbReference type="Pfam" id="PF00294">
    <property type="entry name" value="PfkB"/>
    <property type="match status" value="1"/>
</dbReference>
<sequence>MASISPATPWHARSRATGSHRQSIINHNPTTNLSIPNLTTQSSRNKSNQFPSFTLNSAAKSIDPTTAKSTTPPPLVVVGSANADIYVEIDRLPKEGETISATTGQTLAGGKGANQAVCGGMLSYPTYFVGRVGKDAHGKLITDALEGGGVVIDYLDEVSDVPTGHAVVMLQSDGQNSIIIIGGANMCGWNDHLDDDDLEVVKSAGIVLLQREIPDSINIQVAKAARSAGVPVILDAGGMDAPVPVELLKHVDILSPNESELARFTGMPTESFEQISLAVAKCHKLGVKEVLVKLGGRGSALFTEGKEPIKQGIIEAEKVLDTTGAGDTFTAAYAVAFVEGKPKAECLRFAEEFTILAPTKHQATEPETRGLDFRSPGQHQSPNTHEGTSNESTSPGSTFSSPRSTINERGPMLQGSPLIFNSSDPHESEDKTYDHTPLQGWKRLDDVYELLLSEGEPTDFKSATGKKEWDQAMSSEINSIERNQTWRLTELPKGQRPIGLKWIFKVKRDAQRRVVRHKARLVAKGYIQKHGIDYEEVFAPVARMETVRLILALAAQKGWSAHHLDVKTTFLHGDLKEEVFVTQPEGFVKAGKEHLVYKLSKALYGLKQAPRAWNMKLDGVLKEYGFKRCKLEQAVYIKHTHKEPLIVGIYVDDLIITGSSLEEINQFKAQMEKKFEMSDLGLLSYYLGLEVKQKGDGILISQKGYAEKILLQSGMAQCNPSKYPMEAGLKLSKEDGSGEANETEYRSVIGCLRYLTHTRPDLMYSVGYMSRYMQSPKASHMQAVKHILRYIRGTTDLGIKYNRNGSTSLVGYSDSSFSVDLDDGKGTSGIAEFMAATSAACQAIWLRGLLAEITGRDEEQIKVEHVSGEQQKADILTKPLPRLKFAEMRDLLGVIKVEDSEALKKEQEFKIGREIDGSILK</sequence>
<feature type="domain" description="Carbohydrate kinase PfkB" evidence="14">
    <location>
        <begin position="75"/>
        <end position="366"/>
    </location>
</feature>
<keyword evidence="6 12" id="KW-0547">Nucleotide-binding</keyword>
<evidence type="ECO:0000256" key="4">
    <source>
        <dbReference type="ARBA" id="ARBA00022679"/>
    </source>
</evidence>
<dbReference type="Gene3D" id="3.40.1190.20">
    <property type="match status" value="1"/>
</dbReference>
<feature type="compositionally biased region" description="Basic and acidic residues" evidence="13">
    <location>
        <begin position="362"/>
        <end position="372"/>
    </location>
</feature>
<dbReference type="GO" id="GO:0005524">
    <property type="term" value="F:ATP binding"/>
    <property type="evidence" value="ECO:0007669"/>
    <property type="project" value="UniProtKB-UniRule"/>
</dbReference>
<dbReference type="SUPFAM" id="SSF53613">
    <property type="entry name" value="Ribokinase-like"/>
    <property type="match status" value="1"/>
</dbReference>
<feature type="binding site" evidence="12">
    <location>
        <position position="212"/>
    </location>
    <ligand>
        <name>substrate</name>
    </ligand>
</feature>
<dbReference type="SUPFAM" id="SSF56672">
    <property type="entry name" value="DNA/RNA polymerases"/>
    <property type="match status" value="1"/>
</dbReference>
<comment type="similarity">
    <text evidence="1">Belongs to the carbohydrate kinase pfkB family.</text>
</comment>
<evidence type="ECO:0000256" key="10">
    <source>
        <dbReference type="ARBA" id="ARBA00022958"/>
    </source>
</evidence>
<comment type="catalytic activity">
    <reaction evidence="12">
        <text>D-ribose + ATP = D-ribose 5-phosphate + ADP + H(+)</text>
        <dbReference type="Rhea" id="RHEA:13697"/>
        <dbReference type="ChEBI" id="CHEBI:15378"/>
        <dbReference type="ChEBI" id="CHEBI:30616"/>
        <dbReference type="ChEBI" id="CHEBI:47013"/>
        <dbReference type="ChEBI" id="CHEBI:78346"/>
        <dbReference type="ChEBI" id="CHEBI:456216"/>
        <dbReference type="EC" id="2.7.1.15"/>
    </reaction>
</comment>
<dbReference type="InterPro" id="IPR029056">
    <property type="entry name" value="Ribokinase-like"/>
</dbReference>
<keyword evidence="12" id="KW-0963">Cytoplasm</keyword>
<feature type="binding site" evidence="12">
    <location>
        <begin position="110"/>
        <end position="114"/>
    </location>
    <ligand>
        <name>substrate</name>
    </ligand>
</feature>
<keyword evidence="7 12" id="KW-0418">Kinase</keyword>
<feature type="binding site" evidence="12">
    <location>
        <position position="357"/>
    </location>
    <ligand>
        <name>K(+)</name>
        <dbReference type="ChEBI" id="CHEBI:29103"/>
    </ligand>
</feature>
<evidence type="ECO:0000256" key="1">
    <source>
        <dbReference type="ARBA" id="ARBA00005380"/>
    </source>
</evidence>
<dbReference type="PROSITE" id="PS00584">
    <property type="entry name" value="PFKB_KINASES_2"/>
    <property type="match status" value="1"/>
</dbReference>
<feature type="binding site" evidence="12">
    <location>
        <position position="321"/>
    </location>
    <ligand>
        <name>K(+)</name>
        <dbReference type="ChEBI" id="CHEBI:29103"/>
    </ligand>
</feature>
<keyword evidence="5 12" id="KW-0479">Metal-binding</keyword>
<evidence type="ECO:0000256" key="5">
    <source>
        <dbReference type="ARBA" id="ARBA00022723"/>
    </source>
</evidence>
<dbReference type="OrthoDB" id="415590at2759"/>
<feature type="compositionally biased region" description="Polar residues" evidence="13">
    <location>
        <begin position="16"/>
        <end position="51"/>
    </location>
</feature>
<feature type="binding site" evidence="12">
    <location>
        <begin position="293"/>
        <end position="298"/>
    </location>
    <ligand>
        <name>ATP</name>
        <dbReference type="ChEBI" id="CHEBI:30616"/>
    </ligand>
</feature>
<accession>A0A5N6NWI3</accession>
<dbReference type="UniPathway" id="UPA00916">
    <property type="reaction ID" value="UER00889"/>
</dbReference>
<evidence type="ECO:0000256" key="11">
    <source>
        <dbReference type="ARBA" id="ARBA00023277"/>
    </source>
</evidence>
<comment type="activity regulation">
    <text evidence="12">Activated by a monovalent cation that binds near, but not in, the active site. The most likely occupant of the site in vivo is potassium. Ion binding induces a conformational change that may alter substrate affinity.</text>
</comment>
<proteinExistence type="inferred from homology"/>
<feature type="binding site" evidence="12">
    <location>
        <begin position="82"/>
        <end position="84"/>
    </location>
    <ligand>
        <name>substrate</name>
    </ligand>
</feature>
<dbReference type="FunFam" id="3.40.1190.20:FF:000029">
    <property type="entry name" value="Ribokinase"/>
    <property type="match status" value="1"/>
</dbReference>
<dbReference type="InterPro" id="IPR011877">
    <property type="entry name" value="Ribokinase"/>
</dbReference>
<feature type="binding site" evidence="12">
    <location>
        <begin position="326"/>
        <end position="327"/>
    </location>
    <ligand>
        <name>ATP</name>
        <dbReference type="ChEBI" id="CHEBI:30616"/>
    </ligand>
</feature>
<evidence type="ECO:0000256" key="6">
    <source>
        <dbReference type="ARBA" id="ARBA00022741"/>
    </source>
</evidence>
<keyword evidence="11 12" id="KW-0119">Carbohydrate metabolism</keyword>
<evidence type="ECO:0000256" key="7">
    <source>
        <dbReference type="ARBA" id="ARBA00022777"/>
    </source>
</evidence>
<dbReference type="EMBL" id="SZYD01000009">
    <property type="protein sequence ID" value="KAD5318057.1"/>
    <property type="molecule type" value="Genomic_DNA"/>
</dbReference>
<dbReference type="InterPro" id="IPR013103">
    <property type="entry name" value="RVT_2"/>
</dbReference>
<dbReference type="PROSITE" id="PS00583">
    <property type="entry name" value="PFKB_KINASES_1"/>
    <property type="match status" value="1"/>
</dbReference>
<evidence type="ECO:0000256" key="2">
    <source>
        <dbReference type="ARBA" id="ARBA00012035"/>
    </source>
</evidence>
<feature type="binding site" evidence="12">
    <location>
        <position position="323"/>
    </location>
    <ligand>
        <name>K(+)</name>
        <dbReference type="ChEBI" id="CHEBI:29103"/>
    </ligand>
</feature>
<dbReference type="AlphaFoldDB" id="A0A5N6NWI3"/>
<dbReference type="GO" id="GO:0004747">
    <property type="term" value="F:ribokinase activity"/>
    <property type="evidence" value="ECO:0007669"/>
    <property type="project" value="UniProtKB-UniRule"/>
</dbReference>
<comment type="subunit">
    <text evidence="12">Homodimer.</text>
</comment>
<dbReference type="InterPro" id="IPR002139">
    <property type="entry name" value="Ribo/fructo_kinase"/>
</dbReference>
<dbReference type="InterPro" id="IPR043502">
    <property type="entry name" value="DNA/RNA_pol_sf"/>
</dbReference>
<feature type="binding site" evidence="12">
    <location>
        <position position="360"/>
    </location>
    <ligand>
        <name>K(+)</name>
        <dbReference type="ChEBI" id="CHEBI:29103"/>
    </ligand>
</feature>
<feature type="domain" description="Reverse transcriptase Ty1/copia-type" evidence="15">
    <location>
        <begin position="483"/>
        <end position="726"/>
    </location>
</feature>
<dbReference type="EC" id="2.7.1.15" evidence="2 12"/>
<evidence type="ECO:0000259" key="14">
    <source>
        <dbReference type="Pfam" id="PF00294"/>
    </source>
</evidence>
<dbReference type="GO" id="GO:0005737">
    <property type="term" value="C:cytoplasm"/>
    <property type="evidence" value="ECO:0007669"/>
    <property type="project" value="UniProtKB-SubCell"/>
</dbReference>
<comment type="pathway">
    <text evidence="12">Carbohydrate metabolism; D-ribose degradation; D-ribose 5-phosphate from beta-D-ribopyranose: step 2/2.</text>
</comment>
<feature type="binding site" evidence="12">
    <location>
        <position position="257"/>
    </location>
    <ligand>
        <name>ATP</name>
        <dbReference type="ChEBI" id="CHEBI:30616"/>
    </ligand>
</feature>
<reference evidence="16 17" key="1">
    <citation type="submission" date="2019-05" db="EMBL/GenBank/DDBJ databases">
        <title>Mikania micrantha, genome provides insights into the molecular mechanism of rapid growth.</title>
        <authorList>
            <person name="Liu B."/>
        </authorList>
    </citation>
    <scope>NUCLEOTIDE SEQUENCE [LARGE SCALE GENOMIC DNA]</scope>
    <source>
        <strain evidence="16">NLD-2019</strain>
        <tissue evidence="16">Leaf</tissue>
    </source>
</reference>
<evidence type="ECO:0000256" key="8">
    <source>
        <dbReference type="ARBA" id="ARBA00022840"/>
    </source>
</evidence>
<dbReference type="Pfam" id="PF07727">
    <property type="entry name" value="RVT_2"/>
    <property type="match status" value="1"/>
</dbReference>
<comment type="caution">
    <text evidence="16">The sequence shown here is derived from an EMBL/GenBank/DDBJ whole genome shotgun (WGS) entry which is preliminary data.</text>
</comment>
<evidence type="ECO:0000256" key="12">
    <source>
        <dbReference type="HAMAP-Rule" id="MF_03215"/>
    </source>
</evidence>
<comment type="caution">
    <text evidence="12">Lacks conserved residue(s) required for the propagation of feature annotation.</text>
</comment>
<dbReference type="GO" id="GO:0019303">
    <property type="term" value="P:D-ribose catabolic process"/>
    <property type="evidence" value="ECO:0007669"/>
    <property type="project" value="UniProtKB-UniRule"/>
</dbReference>
<keyword evidence="12" id="KW-0539">Nucleus</keyword>
<comment type="similarity">
    <text evidence="12">Belongs to the carbohydrate kinase PfkB family. Ribokinase subfamily.</text>
</comment>
<dbReference type="InterPro" id="IPR011611">
    <property type="entry name" value="PfkB_dom"/>
</dbReference>
<keyword evidence="9 12" id="KW-0460">Magnesium</keyword>
<evidence type="ECO:0000256" key="9">
    <source>
        <dbReference type="ARBA" id="ARBA00022842"/>
    </source>
</evidence>
<keyword evidence="10 12" id="KW-0630">Potassium</keyword>
<evidence type="ECO:0000259" key="15">
    <source>
        <dbReference type="Pfam" id="PF07727"/>
    </source>
</evidence>
<feature type="binding site" evidence="12">
    <location>
        <position position="327"/>
    </location>
    <ligand>
        <name>substrate</name>
    </ligand>
</feature>
<dbReference type="PANTHER" id="PTHR10584:SF166">
    <property type="entry name" value="RIBOKINASE"/>
    <property type="match status" value="1"/>
</dbReference>
<dbReference type="GO" id="GO:0005634">
    <property type="term" value="C:nucleus"/>
    <property type="evidence" value="ECO:0007669"/>
    <property type="project" value="UniProtKB-SubCell"/>
</dbReference>
<feature type="compositionally biased region" description="Basic and acidic residues" evidence="13">
    <location>
        <begin position="424"/>
        <end position="434"/>
    </location>
</feature>
<dbReference type="GO" id="GO:0046872">
    <property type="term" value="F:metal ion binding"/>
    <property type="evidence" value="ECO:0007669"/>
    <property type="project" value="UniProtKB-KW"/>
</dbReference>
<dbReference type="Proteomes" id="UP000326396">
    <property type="component" value="Linkage Group LG17"/>
</dbReference>
<keyword evidence="17" id="KW-1185">Reference proteome</keyword>
<dbReference type="PANTHER" id="PTHR10584">
    <property type="entry name" value="SUGAR KINASE"/>
    <property type="match status" value="1"/>
</dbReference>
<protein>
    <recommendedName>
        <fullName evidence="3 12">Ribokinase</fullName>
        <shortName evidence="12">RK</shortName>
        <ecNumber evidence="2 12">2.7.1.15</ecNumber>
    </recommendedName>
</protein>
<evidence type="ECO:0000313" key="16">
    <source>
        <dbReference type="EMBL" id="KAD5318057.1"/>
    </source>
</evidence>
<feature type="compositionally biased region" description="Polar residues" evidence="13">
    <location>
        <begin position="377"/>
        <end position="407"/>
    </location>
</feature>
<comment type="subcellular location">
    <subcellularLocation>
        <location evidence="12">Cytoplasm</location>
    </subcellularLocation>
    <subcellularLocation>
        <location evidence="12">Nucleus</location>
    </subcellularLocation>
</comment>
<gene>
    <name evidence="16" type="ORF">E3N88_18003</name>
</gene>
<keyword evidence="4 12" id="KW-0808">Transferase</keyword>
<dbReference type="CDD" id="cd01174">
    <property type="entry name" value="ribokinase"/>
    <property type="match status" value="1"/>
</dbReference>
<dbReference type="InterPro" id="IPR002173">
    <property type="entry name" value="Carboh/pur_kinase_PfkB_CS"/>
</dbReference>
<comment type="cofactor">
    <cofactor evidence="12">
        <name>Mg(2+)</name>
        <dbReference type="ChEBI" id="CHEBI:18420"/>
    </cofactor>
    <text evidence="12">Requires a divalent cation, most likely magnesium in vivo, as an electrophilic catalyst to aid phosphoryl group transfer. It is the chelate of the metal and the nucleotide that is the actual substrate.</text>
</comment>
<feature type="region of interest" description="Disordered" evidence="13">
    <location>
        <begin position="1"/>
        <end position="51"/>
    </location>
</feature>
<evidence type="ECO:0000256" key="3">
    <source>
        <dbReference type="ARBA" id="ARBA00016943"/>
    </source>
</evidence>
<name>A0A5N6NWI3_9ASTR</name>
<evidence type="ECO:0000313" key="17">
    <source>
        <dbReference type="Proteomes" id="UP000326396"/>
    </source>
</evidence>
<feature type="region of interest" description="Disordered" evidence="13">
    <location>
        <begin position="358"/>
        <end position="436"/>
    </location>
</feature>
<feature type="active site" description="Proton acceptor" evidence="12">
    <location>
        <position position="327"/>
    </location>
</feature>
<dbReference type="CDD" id="cd09272">
    <property type="entry name" value="RNase_HI_RT_Ty1"/>
    <property type="match status" value="1"/>
</dbReference>